<dbReference type="InterPro" id="IPR005727">
    <property type="entry name" value="Ribosomal_uL22_bac/chlpt-type"/>
</dbReference>
<dbReference type="GO" id="GO:0006412">
    <property type="term" value="P:translation"/>
    <property type="evidence" value="ECO:0007669"/>
    <property type="project" value="InterPro"/>
</dbReference>
<dbReference type="InterPro" id="IPR001063">
    <property type="entry name" value="Ribosomal_uL22"/>
</dbReference>
<evidence type="ECO:0000256" key="3">
    <source>
        <dbReference type="ARBA" id="ARBA00022640"/>
    </source>
</evidence>
<dbReference type="InterPro" id="IPR036394">
    <property type="entry name" value="Ribosomal_uL22_sf"/>
</dbReference>
<dbReference type="AlphaFoldDB" id="A0A125QY88"/>
<proteinExistence type="inferred from homology"/>
<dbReference type="EMBL" id="KT347148">
    <property type="protein sequence ID" value="AMA21081.1"/>
    <property type="molecule type" value="Genomic_DNA"/>
</dbReference>
<dbReference type="PROSITE" id="PS00464">
    <property type="entry name" value="RIBOSOMAL_L22"/>
    <property type="match status" value="1"/>
</dbReference>
<gene>
    <name evidence="10" type="primary">rpl22</name>
</gene>
<dbReference type="GO" id="GO:0003735">
    <property type="term" value="F:structural constituent of ribosome"/>
    <property type="evidence" value="ECO:0007669"/>
    <property type="project" value="InterPro"/>
</dbReference>
<accession>A0A125QY88</accession>
<dbReference type="GO" id="GO:0009536">
    <property type="term" value="C:plastid"/>
    <property type="evidence" value="ECO:0007669"/>
    <property type="project" value="UniProtKB-SubCell"/>
</dbReference>
<comment type="similarity">
    <text evidence="2 9">Belongs to the universal ribosomal protein uL22 family.</text>
</comment>
<dbReference type="InterPro" id="IPR047867">
    <property type="entry name" value="Ribosomal_uL22_bac/org-type"/>
</dbReference>
<keyword evidence="7 9" id="KW-0687">Ribonucleoprotein</keyword>
<evidence type="ECO:0000256" key="2">
    <source>
        <dbReference type="ARBA" id="ARBA00009451"/>
    </source>
</evidence>
<keyword evidence="4" id="KW-0699">rRNA-binding</keyword>
<evidence type="ECO:0000256" key="8">
    <source>
        <dbReference type="ARBA" id="ARBA00035285"/>
    </source>
</evidence>
<evidence type="ECO:0000256" key="4">
    <source>
        <dbReference type="ARBA" id="ARBA00022730"/>
    </source>
</evidence>
<organism evidence="10">
    <name type="scientific">Welwitschia mirabilis</name>
    <name type="common">Tree tumbo</name>
    <name type="synonym">Welwitschia bainesii</name>
    <dbReference type="NCBI Taxonomy" id="3377"/>
    <lineage>
        <taxon>Eukaryota</taxon>
        <taxon>Viridiplantae</taxon>
        <taxon>Streptophyta</taxon>
        <taxon>Embryophyta</taxon>
        <taxon>Tracheophyta</taxon>
        <taxon>Spermatophyta</taxon>
        <taxon>Gnetopsida</taxon>
        <taxon>Gnetidae</taxon>
        <taxon>Welwitschiales</taxon>
        <taxon>Welwitschiaceae</taxon>
        <taxon>Welwitschia</taxon>
    </lineage>
</organism>
<keyword evidence="5" id="KW-0694">RNA-binding</keyword>
<reference evidence="10" key="1">
    <citation type="journal article" date="2016" name="Mol. Biol. Evol.">
        <title>Ginkgo and Welwitschia Mitogenomes Reveal Extreme Contrasts in Gymnosperm Mitochondrial Evolution.</title>
        <authorList>
            <person name="Guo W."/>
            <person name="Grewe F."/>
            <person name="Fan W."/>
            <person name="Young G.J."/>
            <person name="Knoop V."/>
            <person name="Palmer J.D."/>
            <person name="Mower J.P."/>
        </authorList>
    </citation>
    <scope>NUCLEOTIDE SEQUENCE</scope>
</reference>
<dbReference type="CDD" id="cd00336">
    <property type="entry name" value="Ribosomal_L22"/>
    <property type="match status" value="1"/>
</dbReference>
<dbReference type="HAMAP" id="MF_01331_B">
    <property type="entry name" value="Ribosomal_uL22_B"/>
    <property type="match status" value="1"/>
</dbReference>
<dbReference type="NCBIfam" id="TIGR01044">
    <property type="entry name" value="rplV_bact"/>
    <property type="match status" value="1"/>
</dbReference>
<evidence type="ECO:0000256" key="5">
    <source>
        <dbReference type="ARBA" id="ARBA00022884"/>
    </source>
</evidence>
<keyword evidence="6 9" id="KW-0689">Ribosomal protein</keyword>
<name>A0A125QY88_WELMI</name>
<dbReference type="GO" id="GO:0015934">
    <property type="term" value="C:large ribosomal subunit"/>
    <property type="evidence" value="ECO:0007669"/>
    <property type="project" value="InterPro"/>
</dbReference>
<dbReference type="GeneID" id="6276219"/>
<protein>
    <recommendedName>
        <fullName evidence="8">Large ribosomal subunit protein uL22c</fullName>
    </recommendedName>
</protein>
<keyword evidence="3 10" id="KW-0934">Plastid</keyword>
<dbReference type="Pfam" id="PF00237">
    <property type="entry name" value="Ribosomal_L22"/>
    <property type="match status" value="1"/>
</dbReference>
<dbReference type="Gene3D" id="3.90.470.10">
    <property type="entry name" value="Ribosomal protein L22/L17"/>
    <property type="match status" value="1"/>
</dbReference>
<dbReference type="PANTHER" id="PTHR13501:SF10">
    <property type="entry name" value="LARGE RIBOSOMAL SUBUNIT PROTEIN UL22M"/>
    <property type="match status" value="1"/>
</dbReference>
<evidence type="ECO:0000256" key="9">
    <source>
        <dbReference type="RuleBase" id="RU004005"/>
    </source>
</evidence>
<comment type="subcellular location">
    <subcellularLocation>
        <location evidence="1">Plastid</location>
    </subcellularLocation>
</comment>
<dbReference type="SMR" id="A0A125QY88"/>
<evidence type="ECO:0000256" key="6">
    <source>
        <dbReference type="ARBA" id="ARBA00022980"/>
    </source>
</evidence>
<dbReference type="RefSeq" id="YP_001876616.1">
    <property type="nucleotide sequence ID" value="NC_010654.1"/>
</dbReference>
<dbReference type="PANTHER" id="PTHR13501">
    <property type="entry name" value="CHLOROPLAST 50S RIBOSOMAL PROTEIN L22-RELATED"/>
    <property type="match status" value="1"/>
</dbReference>
<evidence type="ECO:0000256" key="1">
    <source>
        <dbReference type="ARBA" id="ARBA00004474"/>
    </source>
</evidence>
<dbReference type="InterPro" id="IPR018260">
    <property type="entry name" value="Ribosomal_uL22_CS"/>
</dbReference>
<dbReference type="SUPFAM" id="SSF54843">
    <property type="entry name" value="Ribosomal protein L22"/>
    <property type="match status" value="1"/>
</dbReference>
<evidence type="ECO:0000256" key="7">
    <source>
        <dbReference type="ARBA" id="ARBA00023274"/>
    </source>
</evidence>
<geneLocation type="plastid" evidence="10"/>
<evidence type="ECO:0000313" key="10">
    <source>
        <dbReference type="EMBL" id="AMA21081.1"/>
    </source>
</evidence>
<dbReference type="GO" id="GO:0019843">
    <property type="term" value="F:rRNA binding"/>
    <property type="evidence" value="ECO:0007669"/>
    <property type="project" value="UniProtKB-KW"/>
</dbReference>
<sequence>MKTSTNKPNEEVRAFAKNIRMSAHKVRRVMDQIRGRPYAQAYILLKFLPYKACYPIFQLLNSAAANAKNNMSFKKELFVSRAEVNEATSSKRFHFRAKGRSFCIRKQTCHITIVLKQLPEQ</sequence>